<feature type="domain" description="EGF-like" evidence="32">
    <location>
        <begin position="156"/>
        <end position="192"/>
    </location>
</feature>
<keyword evidence="19" id="KW-1207">Sterol metabolism</keyword>
<dbReference type="EMBL" id="OB792873">
    <property type="protein sequence ID" value="CAD7425031.1"/>
    <property type="molecule type" value="Genomic_DNA"/>
</dbReference>
<dbReference type="Pfam" id="PF12947">
    <property type="entry name" value="EGF_3"/>
    <property type="match status" value="1"/>
</dbReference>
<dbReference type="GO" id="GO:0016324">
    <property type="term" value="C:apical plasma membrane"/>
    <property type="evidence" value="ECO:0007669"/>
    <property type="project" value="UniProtKB-ARBA"/>
</dbReference>
<dbReference type="CDD" id="cd22201">
    <property type="entry name" value="cubilin_NTD"/>
    <property type="match status" value="1"/>
</dbReference>
<evidence type="ECO:0000256" key="11">
    <source>
        <dbReference type="ARBA" id="ARBA00022729"/>
    </source>
</evidence>
<dbReference type="InterPro" id="IPR035914">
    <property type="entry name" value="Sperma_CUB_dom_sf"/>
</dbReference>
<dbReference type="SUPFAM" id="SSF57196">
    <property type="entry name" value="EGF/Laminin"/>
    <property type="match status" value="5"/>
</dbReference>
<keyword evidence="18 29" id="KW-1015">Disulfide bond</keyword>
<keyword evidence="5 29" id="KW-0245">EGF-like domain</keyword>
<dbReference type="GO" id="GO:0016318">
    <property type="term" value="P:ommatidial rotation"/>
    <property type="evidence" value="ECO:0007669"/>
    <property type="project" value="UniProtKB-ARBA"/>
</dbReference>
<feature type="disulfide bond" evidence="28">
    <location>
        <begin position="1832"/>
        <end position="1859"/>
    </location>
</feature>
<feature type="domain" description="CUB" evidence="31">
    <location>
        <begin position="991"/>
        <end position="1108"/>
    </location>
</feature>
<evidence type="ECO:0000256" key="4">
    <source>
        <dbReference type="ARBA" id="ARBA00022475"/>
    </source>
</evidence>
<feature type="domain" description="CUB" evidence="31">
    <location>
        <begin position="1114"/>
        <end position="1174"/>
    </location>
</feature>
<dbReference type="InterPro" id="IPR000742">
    <property type="entry name" value="EGF"/>
</dbReference>
<keyword evidence="6" id="KW-0153">Cholesterol metabolism</keyword>
<feature type="disulfide bond" evidence="29">
    <location>
        <begin position="182"/>
        <end position="191"/>
    </location>
</feature>
<dbReference type="GO" id="GO:0005768">
    <property type="term" value="C:endosome"/>
    <property type="evidence" value="ECO:0007669"/>
    <property type="project" value="UniProtKB-SubCell"/>
</dbReference>
<feature type="chain" id="PRO_5031277600" description="Cubilin" evidence="30">
    <location>
        <begin position="25"/>
        <end position="2497"/>
    </location>
</feature>
<dbReference type="FunFam" id="2.60.120.290:FF:000005">
    <property type="entry name" value="Procollagen C-endopeptidase enhancer 1"/>
    <property type="match status" value="2"/>
</dbReference>
<comment type="subcellular location">
    <subcellularLocation>
        <location evidence="2">Cell membrane</location>
        <topology evidence="2">Peripheral membrane protein</topology>
    </subcellularLocation>
    <subcellularLocation>
        <location evidence="1">Endosome</location>
    </subcellularLocation>
    <subcellularLocation>
        <location evidence="24">Lysosome membrane</location>
        <topology evidence="24">Peripheral membrane protein</topology>
    </subcellularLocation>
</comment>
<dbReference type="PROSITE" id="PS01180">
    <property type="entry name" value="CUB"/>
    <property type="match status" value="16"/>
</dbReference>
<dbReference type="InterPro" id="IPR024731">
    <property type="entry name" value="NELL2-like_EGF"/>
</dbReference>
<keyword evidence="16" id="KW-0443">Lipid metabolism</keyword>
<feature type="domain" description="CUB" evidence="31">
    <location>
        <begin position="508"/>
        <end position="623"/>
    </location>
</feature>
<evidence type="ECO:0000256" key="29">
    <source>
        <dbReference type="PROSITE-ProRule" id="PRU00076"/>
    </source>
</evidence>
<feature type="domain" description="CUB" evidence="31">
    <location>
        <begin position="2318"/>
        <end position="2387"/>
    </location>
</feature>
<dbReference type="PROSITE" id="PS01186">
    <property type="entry name" value="EGF_2"/>
    <property type="match status" value="2"/>
</dbReference>
<feature type="domain" description="CUB" evidence="31">
    <location>
        <begin position="1293"/>
        <end position="1406"/>
    </location>
</feature>
<evidence type="ECO:0000256" key="12">
    <source>
        <dbReference type="ARBA" id="ARBA00022737"/>
    </source>
</evidence>
<evidence type="ECO:0000256" key="21">
    <source>
        <dbReference type="ARBA" id="ARBA00023221"/>
    </source>
</evidence>
<dbReference type="GO" id="GO:0015031">
    <property type="term" value="P:protein transport"/>
    <property type="evidence" value="ECO:0007669"/>
    <property type="project" value="UniProtKB-KW"/>
</dbReference>
<evidence type="ECO:0000256" key="28">
    <source>
        <dbReference type="PROSITE-ProRule" id="PRU00059"/>
    </source>
</evidence>
<dbReference type="InterPro" id="IPR000152">
    <property type="entry name" value="EGF-type_Asp/Asn_hydroxyl_site"/>
</dbReference>
<feature type="domain" description="CUB" evidence="31">
    <location>
        <begin position="2062"/>
        <end position="2175"/>
    </location>
</feature>
<dbReference type="PROSITE" id="PS00022">
    <property type="entry name" value="EGF_1"/>
    <property type="match status" value="4"/>
</dbReference>
<feature type="domain" description="CUB" evidence="31">
    <location>
        <begin position="1531"/>
        <end position="1713"/>
    </location>
</feature>
<proteinExistence type="predicted"/>
<evidence type="ECO:0000256" key="10">
    <source>
        <dbReference type="ARBA" id="ARBA00022723"/>
    </source>
</evidence>
<keyword evidence="22" id="KW-0458">Lysosome</keyword>
<feature type="disulfide bond" evidence="29">
    <location>
        <begin position="454"/>
        <end position="463"/>
    </location>
</feature>
<evidence type="ECO:0000256" key="13">
    <source>
        <dbReference type="ARBA" id="ARBA00022753"/>
    </source>
</evidence>
<evidence type="ECO:0000259" key="31">
    <source>
        <dbReference type="PROSITE" id="PS01180"/>
    </source>
</evidence>
<feature type="disulfide bond" evidence="29">
    <location>
        <begin position="225"/>
        <end position="234"/>
    </location>
</feature>
<feature type="domain" description="CUB" evidence="31">
    <location>
        <begin position="850"/>
        <end position="987"/>
    </location>
</feature>
<dbReference type="InterPro" id="IPR009030">
    <property type="entry name" value="Growth_fac_rcpt_cys_sf"/>
</dbReference>
<dbReference type="GO" id="GO:0050769">
    <property type="term" value="P:positive regulation of neurogenesis"/>
    <property type="evidence" value="ECO:0007669"/>
    <property type="project" value="UniProtKB-ARBA"/>
</dbReference>
<dbReference type="SUPFAM" id="SSF57184">
    <property type="entry name" value="Growth factor receptor domain"/>
    <property type="match status" value="1"/>
</dbReference>
<feature type="disulfide bond" evidence="29">
    <location>
        <begin position="435"/>
        <end position="452"/>
    </location>
</feature>
<dbReference type="PROSITE" id="PS00010">
    <property type="entry name" value="ASX_HYDROXYL"/>
    <property type="match status" value="2"/>
</dbReference>
<dbReference type="InterPro" id="IPR001881">
    <property type="entry name" value="EGF-like_Ca-bd_dom"/>
</dbReference>
<dbReference type="GO" id="GO:0120035">
    <property type="term" value="P:regulation of plasma membrane bounded cell projection organization"/>
    <property type="evidence" value="ECO:0007669"/>
    <property type="project" value="UniProtKB-ARBA"/>
</dbReference>
<evidence type="ECO:0000256" key="19">
    <source>
        <dbReference type="ARBA" id="ARBA00023166"/>
    </source>
</evidence>
<evidence type="ECO:0000256" key="15">
    <source>
        <dbReference type="ARBA" id="ARBA00022927"/>
    </source>
</evidence>
<dbReference type="Gene3D" id="2.60.120.290">
    <property type="entry name" value="Spermadhesin, CUB domain"/>
    <property type="match status" value="17"/>
</dbReference>
<feature type="domain" description="CUB" evidence="31">
    <location>
        <begin position="739"/>
        <end position="851"/>
    </location>
</feature>
<dbReference type="Pfam" id="PF00431">
    <property type="entry name" value="CUB"/>
    <property type="match status" value="16"/>
</dbReference>
<keyword evidence="4" id="KW-1003">Cell membrane</keyword>
<protein>
    <recommendedName>
        <fullName evidence="25">Cubilin</fullName>
    </recommendedName>
</protein>
<keyword evidence="15" id="KW-0653">Protein transport</keyword>
<evidence type="ECO:0000256" key="30">
    <source>
        <dbReference type="SAM" id="SignalP"/>
    </source>
</evidence>
<feature type="domain" description="CUB" evidence="31">
    <location>
        <begin position="2195"/>
        <end position="2317"/>
    </location>
</feature>
<evidence type="ECO:0000256" key="20">
    <source>
        <dbReference type="ARBA" id="ARBA00023180"/>
    </source>
</evidence>
<sequence>MMLMYLQFYIIAAIAFFHLQCGQAEIYENQPRIVTEHGHLYLISGDNRNITLRTSGRGYVNLNDENLVQLSSMARNASETVERIRRNVLVTFQQSLSDLRSTLNGRQGIARRVAVIEASINNGSIGAGHGSPGAGGGGGGLNTLERQVRQIVNLLNRNECGSSPCLNGGTCEDKYSGFICRCPPNWEGPRCDIDVNECARFAGTDLGCQNGATCINKPGTYECVCRQGFYGTHCTLKTNDCSASSSSDLCVHGVCVNQVSATRGFTCICNQGWTVDAVTGACTQDVDECASNHPACSHDPPVDCINVPGSFYCRECPRGYTGNGYYCRDIDECSVNNGGCSVNPNVQCINTQGSRRCGDCPPGFQGDGVNCVYLGTCQVNNGGCHYLATCTNAGATIMCICPNGYNGPGVGPNGCIPSSGGGALSPSNPCSSNPCLHGFCHISENRPSTYYCTCMPGYTGLTCTSEINPCSSNPCQNGGRCFRSDLSYICRCNSSFTGNNCETEQQSCGGFLRAEQGTLKFPTSGSSFYSTQMSCGWVIIVNSTKVINITFSSFNLEKSTTCSFDWLQIHDGSGAGDHIIGRFCGDKLPKNGTIISTHNYLYLWFRSDHSTVGEGFELTWNATEPSSHGILQSPGSPGKYPNNRDCYWKLIHANYNKRIQFHFFTLMIESHPNCSFDYLEILDGWTTDSPLLNKYCNSSHPAPLTTPGPAAMVHFHSDEFGNDAGFQISYTLIEGILGCGGVLTGPSGSFSSPNHPDTYRENMECEWKIQLPVGERIQLTFMAFSLEDSTSCKFDYVEVRDGDNINSPLIGRYCGSQLPPIAMSTSNNLVVKFRSDWSYSAEGFRISFQSRKAIQLTFQDFDVEDTLYPTCPYDHVQALTCRWSIAAPVEPAGWWFKQNRKVASPCPSLEFVLLKSGRCHVGVGKCENAHLIRDGDTENSTLIGTYCGEDNDMVPPPVLSTHNYLWIKFKTDSSVENKGFLANYSSVDILCGGIYKSSSGTIQTPAHPEVYPPGTECQWVISTSPGKVIQLTFMTFNLEGSYYSTGCPFDSVTVYDNSSDPNTGGLMGRFCGNTIPPVLTSVGNMITVNFKSDFSREMEGFSANFITIDTSMMCGGSYFSPTGMIRSPNYPNGYPRSKNCVWIITAPPGQQIMLNVTDFKLESHHMCSYDYLEINCSAKVQLISTSSALSEMFSTGEPIKSQNQPSQISVHVQLTTYTLYSQKQAESFHERSLMSTPCPTLSFPILSNRDAKPEVLIGQASAPKPPTPLRNHMCKPQLANALVVLSLTAEDGCGGTLASSSGSIISPNYPQPYNHKAECLWKVIVSRGSAIQLVFVDLDLESQSSCLYDYVEVRDGIDSSAKRIGRYCTTGSHPLIIRSTSNHLFINFHSDVSRSGRGFHIKFDTVCNNIVRGYRGVIESPNFPENYPGDVDCTWNITATQGNKLNLTFSHFELENSNYYMTDSSNHCNYDYVEVKAGSGSDPPTQVLGKFCGQDIPAPISSTTDHIYVHFVTDSFTTYSGFRIEWVLNGCGDHFEHPQGVFTTPNYPNGYPSSTTCEWLITVDWGKSVEVTIDNFDLEGTVANCHYDALRVTETKSGAGERQKTGQGQNQQAWNRVWPVGSKLGTGSGQLAPSLEQGLAKLALSLEQGLASWLQAWNRIYGGPDDTAPMLGELCTNQKVPIKYTSSGENMYLRFISDSSFVGKGFRASYKTVDSHCGGKMMAPFGQIHSSNYPDNYGHNDDCMWYIEVDQNHVVKLSFIDFDIEAGYNCSYDYLRIFDGNTTDSPILLTHCGNQLPNQTTIKSTGNKMMIRMKSDGSRSAKGFLANYTMSCGARIVTEESGMIRTQESLNVDVSNKNCSWVIMGSQPDDHVTLTFTHLSVPEMGFGSECIYYYIEVRDGEDKDSPQIGKYCSTRIPAHITSQGSALFVQAVAVFGYHFGSFEATYSVLSSACGGNLTSEHGSFASPGYPNSYPVNAECVWVITTSPGNRAQISFQTFDLENNCAEDYVEVRRDNATGPLMGEYCGNTIPSNLTASHTFWVKFRSSDAGTAGGFIADYSLLHGNDLFGASGQVASPLYPHPYFHDGTYSWRITVQFGKAITISFKDFYLPSFITDTCYFSLKIYDGYDDTAPILLERCGLQLPDPVTSSANIVYISLDFDLVRTGIWFLLEWQQVDKQGTSTGMVNPSQSSVSGCGGSFSFTEEFNVTSYNLTSPGYPHGYEHNLICEWLIQTPPGFHLQLVFNDVNLVAYDPCDPYDYVKVFSGDNGKPDFKSVGTFCMRNATQVPPVTTTNIMKVVFHSDMFMNNTGFSATVVPVCGGLLFGPSGYIDMMNKTKLRPNSWRYYFQCQWNITVRTGRTIAITFEEFKVLSTDTTLCQQSSVVLRNGGSSDSPPLATCGGTLRGWIGTLTSPSYPGGYPTNQDCTWLIEVISGHYLTITFQEIKILRMSGCSGDYVEILENFDYNNTGRVGNRSGKLTSVHLTRIQAPTFPSPANQT</sequence>
<feature type="domain" description="EGF-like" evidence="32">
    <location>
        <begin position="466"/>
        <end position="502"/>
    </location>
</feature>
<feature type="domain" description="EGF-like" evidence="32">
    <location>
        <begin position="194"/>
        <end position="235"/>
    </location>
</feature>
<dbReference type="FunFam" id="2.10.25.10:FF:000143">
    <property type="entry name" value="Protein crumbs 1"/>
    <property type="match status" value="1"/>
</dbReference>
<dbReference type="GO" id="GO:0005765">
    <property type="term" value="C:lysosomal membrane"/>
    <property type="evidence" value="ECO:0007669"/>
    <property type="project" value="UniProtKB-SubCell"/>
</dbReference>
<evidence type="ECO:0000256" key="3">
    <source>
        <dbReference type="ARBA" id="ARBA00022448"/>
    </source>
</evidence>
<dbReference type="GO" id="GO:0031419">
    <property type="term" value="F:cobalamin binding"/>
    <property type="evidence" value="ECO:0007669"/>
    <property type="project" value="UniProtKB-KW"/>
</dbReference>
<keyword evidence="17" id="KW-0472">Membrane</keyword>
<dbReference type="PANTHER" id="PTHR24251:SF50">
    <property type="entry name" value="ATTRACTIN-LIKE 1A"/>
    <property type="match status" value="1"/>
</dbReference>
<keyword evidence="11 30" id="KW-0732">Signal</keyword>
<dbReference type="CDD" id="cd00041">
    <property type="entry name" value="CUB"/>
    <property type="match status" value="15"/>
</dbReference>
<feature type="domain" description="CUB" evidence="31">
    <location>
        <begin position="1407"/>
        <end position="1529"/>
    </location>
</feature>
<dbReference type="PROSITE" id="PS50026">
    <property type="entry name" value="EGF_3"/>
    <property type="match status" value="4"/>
</dbReference>
<evidence type="ECO:0000256" key="27">
    <source>
        <dbReference type="ARBA" id="ARBA00049703"/>
    </source>
</evidence>
<gene>
    <name evidence="33" type="ORF">TMSB3V08_LOCUS1956</name>
</gene>
<keyword evidence="21" id="KW-0753">Steroid metabolism</keyword>
<feature type="domain" description="CUB" evidence="31">
    <location>
        <begin position="1953"/>
        <end position="2061"/>
    </location>
</feature>
<evidence type="ECO:0000256" key="17">
    <source>
        <dbReference type="ARBA" id="ARBA00023136"/>
    </source>
</evidence>
<keyword evidence="12" id="KW-0677">Repeat</keyword>
<dbReference type="FunFam" id="2.10.25.10:FF:000429">
    <property type="entry name" value="Cubilin"/>
    <property type="match status" value="1"/>
</dbReference>
<dbReference type="GO" id="GO:0005911">
    <property type="term" value="C:cell-cell junction"/>
    <property type="evidence" value="ECO:0007669"/>
    <property type="project" value="UniProtKB-ARBA"/>
</dbReference>
<dbReference type="Gene3D" id="2.10.25.10">
    <property type="entry name" value="Laminin"/>
    <property type="match status" value="6"/>
</dbReference>
<evidence type="ECO:0000256" key="7">
    <source>
        <dbReference type="ARBA" id="ARBA00022553"/>
    </source>
</evidence>
<dbReference type="GO" id="GO:0007411">
    <property type="term" value="P:axon guidance"/>
    <property type="evidence" value="ECO:0007669"/>
    <property type="project" value="UniProtKB-ARBA"/>
</dbReference>
<dbReference type="Pfam" id="PF00008">
    <property type="entry name" value="EGF"/>
    <property type="match status" value="2"/>
</dbReference>
<dbReference type="InterPro" id="IPR018097">
    <property type="entry name" value="EGF_Ca-bd_CS"/>
</dbReference>
<dbReference type="GO" id="GO:0040008">
    <property type="term" value="P:regulation of growth"/>
    <property type="evidence" value="ECO:0007669"/>
    <property type="project" value="UniProtKB-ARBA"/>
</dbReference>
<dbReference type="SMART" id="SM00179">
    <property type="entry name" value="EGF_CA"/>
    <property type="match status" value="7"/>
</dbReference>
<evidence type="ECO:0000256" key="1">
    <source>
        <dbReference type="ARBA" id="ARBA00004177"/>
    </source>
</evidence>
<evidence type="ECO:0000313" key="33">
    <source>
        <dbReference type="EMBL" id="CAD7425031.1"/>
    </source>
</evidence>
<evidence type="ECO:0000256" key="22">
    <source>
        <dbReference type="ARBA" id="ARBA00023228"/>
    </source>
</evidence>
<comment type="function">
    <text evidence="26">Endocytic receptor which plays a role in lipoprotein, vitamin and iron metabolism by facilitating their uptake. Acts together with LRP2 to mediate endocytosis of high-density lipoproteins, GC, hemoglobin, ALB, TF and SCGB1A1. Acts together with AMN to mediate endocytosis of the CBLIF-cobalamin complex. Binds to ALB, MB, Kappa and lambda-light chains, TF, hemoglobin, GC, SCGB1A1, APOA1, high density lipoprotein, and the CBLIF-cobalamin complex. Ligand binding requires calcium. Serves as important transporter in several absorptive epithelia, including intestine, renal proximal tubules and embryonic yolk sac. May play an important role in the development of the peri-implantation embryo through internalization of APOA1 and cholesterol. Binds to LGALS3 at the maternal-fetal interface.</text>
</comment>
<keyword evidence="9" id="KW-0165">Cleavage on pair of basic residues</keyword>
<dbReference type="FunFam" id="2.60.120.290:FF:000060">
    <property type="entry name" value="Cubilin homolog"/>
    <property type="match status" value="1"/>
</dbReference>
<dbReference type="Pfam" id="PF07645">
    <property type="entry name" value="EGF_CA"/>
    <property type="match status" value="3"/>
</dbReference>
<feature type="disulfide bond" evidence="29">
    <location>
        <begin position="492"/>
        <end position="501"/>
    </location>
</feature>
<dbReference type="InterPro" id="IPR000859">
    <property type="entry name" value="CUB_dom"/>
</dbReference>
<keyword evidence="7" id="KW-0597">Phosphoprotein</keyword>
<keyword evidence="13" id="KW-0967">Endosome</keyword>
<dbReference type="SUPFAM" id="SSF49854">
    <property type="entry name" value="Spermadhesin, CUB domain"/>
    <property type="match status" value="16"/>
</dbReference>
<feature type="disulfide bond" evidence="29">
    <location>
        <begin position="430"/>
        <end position="440"/>
    </location>
</feature>
<keyword evidence="20" id="KW-0325">Glycoprotein</keyword>
<accession>A0A7R9E0C8</accession>
<keyword evidence="14" id="KW-0106">Calcium</keyword>
<dbReference type="FunFam" id="2.10.25.10:FF:000012">
    <property type="entry name" value="Delta-like protein"/>
    <property type="match status" value="1"/>
</dbReference>
<comment type="caution">
    <text evidence="29">Lacks conserved residue(s) required for the propagation of feature annotation.</text>
</comment>
<dbReference type="GO" id="GO:0048056">
    <property type="term" value="P:R3/R4 cell differentiation"/>
    <property type="evidence" value="ECO:0007669"/>
    <property type="project" value="UniProtKB-ARBA"/>
</dbReference>
<keyword evidence="8" id="KW-0846">Cobalamin</keyword>
<feature type="domain" description="CUB" evidence="31">
    <location>
        <begin position="626"/>
        <end position="733"/>
    </location>
</feature>
<dbReference type="GO" id="GO:0005509">
    <property type="term" value="F:calcium ion binding"/>
    <property type="evidence" value="ECO:0007669"/>
    <property type="project" value="InterPro"/>
</dbReference>
<feature type="signal peptide" evidence="30">
    <location>
        <begin position="1"/>
        <end position="24"/>
    </location>
</feature>
<evidence type="ECO:0000256" key="25">
    <source>
        <dbReference type="ARBA" id="ARBA00023878"/>
    </source>
</evidence>
<reference evidence="33" key="1">
    <citation type="submission" date="2020-11" db="EMBL/GenBank/DDBJ databases">
        <authorList>
            <person name="Tran Van P."/>
        </authorList>
    </citation>
    <scope>NUCLEOTIDE SEQUENCE</scope>
</reference>
<organism evidence="33">
    <name type="scientific">Timema monikensis</name>
    <dbReference type="NCBI Taxonomy" id="170555"/>
    <lineage>
        <taxon>Eukaryota</taxon>
        <taxon>Metazoa</taxon>
        <taxon>Ecdysozoa</taxon>
        <taxon>Arthropoda</taxon>
        <taxon>Hexapoda</taxon>
        <taxon>Insecta</taxon>
        <taxon>Pterygota</taxon>
        <taxon>Neoptera</taxon>
        <taxon>Polyneoptera</taxon>
        <taxon>Phasmatodea</taxon>
        <taxon>Timematodea</taxon>
        <taxon>Timematoidea</taxon>
        <taxon>Timematidae</taxon>
        <taxon>Timema</taxon>
    </lineage>
</organism>
<dbReference type="SMART" id="SM00042">
    <property type="entry name" value="CUB"/>
    <property type="match status" value="15"/>
</dbReference>
<evidence type="ECO:0000259" key="32">
    <source>
        <dbReference type="PROSITE" id="PS50026"/>
    </source>
</evidence>
<dbReference type="FunFam" id="2.10.25.10:FF:000260">
    <property type="entry name" value="Notch receptor 4"/>
    <property type="match status" value="1"/>
</dbReference>
<feature type="domain" description="CUB" evidence="31">
    <location>
        <begin position="1832"/>
        <end position="1949"/>
    </location>
</feature>
<feature type="disulfide bond" evidence="28">
    <location>
        <begin position="508"/>
        <end position="535"/>
    </location>
</feature>
<dbReference type="FunFam" id="2.60.120.290:FF:000013">
    <property type="entry name" value="Membrane frizzled-related protein"/>
    <property type="match status" value="5"/>
</dbReference>
<dbReference type="GO" id="GO:0008203">
    <property type="term" value="P:cholesterol metabolic process"/>
    <property type="evidence" value="ECO:0007669"/>
    <property type="project" value="UniProtKB-KW"/>
</dbReference>
<evidence type="ECO:0000256" key="9">
    <source>
        <dbReference type="ARBA" id="ARBA00022685"/>
    </source>
</evidence>
<dbReference type="CDD" id="cd00054">
    <property type="entry name" value="EGF_CA"/>
    <property type="match status" value="6"/>
</dbReference>
<dbReference type="FunFam" id="2.10.25.10:FF:000379">
    <property type="entry name" value="Cubilin"/>
    <property type="match status" value="1"/>
</dbReference>
<evidence type="ECO:0000256" key="6">
    <source>
        <dbReference type="ARBA" id="ARBA00022548"/>
    </source>
</evidence>
<evidence type="ECO:0000256" key="14">
    <source>
        <dbReference type="ARBA" id="ARBA00022837"/>
    </source>
</evidence>
<evidence type="ECO:0000256" key="16">
    <source>
        <dbReference type="ARBA" id="ARBA00023098"/>
    </source>
</evidence>
<keyword evidence="3" id="KW-0813">Transport</keyword>
<dbReference type="InterPro" id="IPR049883">
    <property type="entry name" value="NOTCH1_EGF-like"/>
</dbReference>
<name>A0A7R9E0C8_9NEOP</name>
<dbReference type="PANTHER" id="PTHR24251">
    <property type="entry name" value="OVOCHYMASE-RELATED"/>
    <property type="match status" value="1"/>
</dbReference>
<keyword evidence="10" id="KW-0479">Metal-binding</keyword>
<feature type="domain" description="CUB" evidence="31">
    <location>
        <begin position="2398"/>
        <end position="2497"/>
    </location>
</feature>
<evidence type="ECO:0000256" key="8">
    <source>
        <dbReference type="ARBA" id="ARBA00022628"/>
    </source>
</evidence>
<evidence type="ECO:0000256" key="26">
    <source>
        <dbReference type="ARBA" id="ARBA00049611"/>
    </source>
</evidence>
<evidence type="ECO:0000256" key="2">
    <source>
        <dbReference type="ARBA" id="ARBA00004202"/>
    </source>
</evidence>
<dbReference type="PROSITE" id="PS01187">
    <property type="entry name" value="EGF_CA"/>
    <property type="match status" value="1"/>
</dbReference>
<keyword evidence="23" id="KW-0170">Cobalt</keyword>
<comment type="subunit">
    <text evidence="27">Interacts with AMN. Component of the cubam complex composed of one CUBN trimer and one AMN chain. The cubam complex can dimerize. Interacts with LRP2 in a dual-receptor complex in a calcium-dependent manner. Found in a complex with PID1/PCLI1, LRP1 and CUBNI. Interacts with LRP1 and PID1/PCLI1.</text>
</comment>
<evidence type="ECO:0000256" key="23">
    <source>
        <dbReference type="ARBA" id="ARBA00023285"/>
    </source>
</evidence>
<evidence type="ECO:0000256" key="18">
    <source>
        <dbReference type="ARBA" id="ARBA00023157"/>
    </source>
</evidence>
<dbReference type="SMART" id="SM00181">
    <property type="entry name" value="EGF"/>
    <property type="match status" value="8"/>
</dbReference>
<evidence type="ECO:0000256" key="24">
    <source>
        <dbReference type="ARBA" id="ARBA00023765"/>
    </source>
</evidence>
<feature type="domain" description="EGF-like" evidence="32">
    <location>
        <begin position="426"/>
        <end position="464"/>
    </location>
</feature>
<feature type="domain" description="CUB" evidence="31">
    <location>
        <begin position="1717"/>
        <end position="1831"/>
    </location>
</feature>
<evidence type="ECO:0000256" key="5">
    <source>
        <dbReference type="ARBA" id="ARBA00022536"/>
    </source>
</evidence>